<protein>
    <submittedName>
        <fullName evidence="5">Agglutinin</fullName>
    </submittedName>
</protein>
<dbReference type="Gene3D" id="2.100.10.30">
    <property type="entry name" value="Jacalin-like lectin domain"/>
    <property type="match status" value="1"/>
</dbReference>
<dbReference type="Pfam" id="PF01419">
    <property type="entry name" value="Jacalin"/>
    <property type="match status" value="1"/>
</dbReference>
<evidence type="ECO:0000313" key="4">
    <source>
        <dbReference type="EMBL" id="JAT49396.1"/>
    </source>
</evidence>
<organism evidence="5">
    <name type="scientific">Anthurium amnicola</name>
    <dbReference type="NCBI Taxonomy" id="1678845"/>
    <lineage>
        <taxon>Eukaryota</taxon>
        <taxon>Viridiplantae</taxon>
        <taxon>Streptophyta</taxon>
        <taxon>Embryophyta</taxon>
        <taxon>Tracheophyta</taxon>
        <taxon>Spermatophyta</taxon>
        <taxon>Magnoliopsida</taxon>
        <taxon>Liliopsida</taxon>
        <taxon>Araceae</taxon>
        <taxon>Pothoideae</taxon>
        <taxon>Potheae</taxon>
        <taxon>Anthurium</taxon>
    </lineage>
</organism>
<reference evidence="5" key="1">
    <citation type="submission" date="2015-07" db="EMBL/GenBank/DDBJ databases">
        <title>Transcriptome Assembly of Anthurium amnicola.</title>
        <authorList>
            <person name="Suzuki J."/>
        </authorList>
    </citation>
    <scope>NUCLEOTIDE SEQUENCE</scope>
</reference>
<accession>A0A1D1ZBN3</accession>
<dbReference type="AlphaFoldDB" id="A0A1D1ZBN3"/>
<dbReference type="PANTHER" id="PTHR47293">
    <property type="entry name" value="JACALIN-RELATED LECTIN 3"/>
    <property type="match status" value="1"/>
</dbReference>
<gene>
    <name evidence="5" type="primary">LECA_14</name>
    <name evidence="4" type="synonym">LECA_4</name>
    <name evidence="4" type="ORF">g.32039</name>
    <name evidence="5" type="ORF">g.32040</name>
</gene>
<feature type="region of interest" description="Disordered" evidence="2">
    <location>
        <begin position="157"/>
        <end position="178"/>
    </location>
</feature>
<evidence type="ECO:0000259" key="3">
    <source>
        <dbReference type="PROSITE" id="PS51752"/>
    </source>
</evidence>
<dbReference type="PROSITE" id="PS51752">
    <property type="entry name" value="JACALIN_LECTIN"/>
    <property type="match status" value="1"/>
</dbReference>
<dbReference type="PANTHER" id="PTHR47293:SF15">
    <property type="entry name" value="JACALIN-RELATED LECTIN 19"/>
    <property type="match status" value="1"/>
</dbReference>
<evidence type="ECO:0000256" key="2">
    <source>
        <dbReference type="SAM" id="MobiDB-lite"/>
    </source>
</evidence>
<dbReference type="CDD" id="cd09612">
    <property type="entry name" value="Jacalin"/>
    <property type="match status" value="1"/>
</dbReference>
<dbReference type="EMBL" id="GDJX01018540">
    <property type="protein sequence ID" value="JAT49396.1"/>
    <property type="molecule type" value="Transcribed_RNA"/>
</dbReference>
<dbReference type="InterPro" id="IPR036404">
    <property type="entry name" value="Jacalin-like_lectin_dom_sf"/>
</dbReference>
<dbReference type="SMART" id="SM00915">
    <property type="entry name" value="Jacalin"/>
    <property type="match status" value="1"/>
</dbReference>
<keyword evidence="1" id="KW-0430">Lectin</keyword>
<evidence type="ECO:0000256" key="1">
    <source>
        <dbReference type="ARBA" id="ARBA00022734"/>
    </source>
</evidence>
<sequence length="178" mass="19420">MSLVQNGDILIKIGPRGDVYSKCDDWDEVCYGSVQQILVMHGKAINSIQMAYNLNGVVALAHRHGGDGDKFDCISLEPWETLTGVSGHYAPVDETYFPAVRSIKFVSNRTSYGPFGVEEGTPFSFKLDSGVTFGGFHGRSSPTYLRAIGVYAKSNARHHFQPDPSRSKTLPALCSASK</sequence>
<name>A0A1D1ZBN3_9ARAE</name>
<proteinExistence type="predicted"/>
<dbReference type="GO" id="GO:0030246">
    <property type="term" value="F:carbohydrate binding"/>
    <property type="evidence" value="ECO:0007669"/>
    <property type="project" value="UniProtKB-KW"/>
</dbReference>
<evidence type="ECO:0000313" key="5">
    <source>
        <dbReference type="EMBL" id="JAT64292.1"/>
    </source>
</evidence>
<dbReference type="InterPro" id="IPR033734">
    <property type="entry name" value="Jacalin-like_lectin_dom_plant"/>
</dbReference>
<feature type="domain" description="Jacalin-type lectin" evidence="3">
    <location>
        <begin position="10"/>
        <end position="154"/>
    </location>
</feature>
<dbReference type="SUPFAM" id="SSF51101">
    <property type="entry name" value="Mannose-binding lectins"/>
    <property type="match status" value="1"/>
</dbReference>
<dbReference type="InterPro" id="IPR001229">
    <property type="entry name" value="Jacalin-like_lectin_dom"/>
</dbReference>
<dbReference type="EMBL" id="GDJX01003644">
    <property type="protein sequence ID" value="JAT64292.1"/>
    <property type="molecule type" value="Transcribed_RNA"/>
</dbReference>